<comment type="caution">
    <text evidence="3">The sequence shown here is derived from an EMBL/GenBank/DDBJ whole genome shotgun (WGS) entry which is preliminary data.</text>
</comment>
<feature type="domain" description="Heterokaryon incompatibility" evidence="2">
    <location>
        <begin position="237"/>
        <end position="392"/>
    </location>
</feature>
<keyword evidence="1" id="KW-0175">Coiled coil</keyword>
<protein>
    <recommendedName>
        <fullName evidence="2">Heterokaryon incompatibility domain-containing protein</fullName>
    </recommendedName>
</protein>
<evidence type="ECO:0000259" key="2">
    <source>
        <dbReference type="Pfam" id="PF06985"/>
    </source>
</evidence>
<gene>
    <name evidence="3" type="ORF">LTR09_009324</name>
</gene>
<dbReference type="InterPro" id="IPR010730">
    <property type="entry name" value="HET"/>
</dbReference>
<organism evidence="3 4">
    <name type="scientific">Extremus antarcticus</name>
    <dbReference type="NCBI Taxonomy" id="702011"/>
    <lineage>
        <taxon>Eukaryota</taxon>
        <taxon>Fungi</taxon>
        <taxon>Dikarya</taxon>
        <taxon>Ascomycota</taxon>
        <taxon>Pezizomycotina</taxon>
        <taxon>Dothideomycetes</taxon>
        <taxon>Dothideomycetidae</taxon>
        <taxon>Mycosphaerellales</taxon>
        <taxon>Extremaceae</taxon>
        <taxon>Extremus</taxon>
    </lineage>
</organism>
<reference evidence="3" key="1">
    <citation type="submission" date="2023-04" db="EMBL/GenBank/DDBJ databases">
        <title>Black Yeasts Isolated from many extreme environments.</title>
        <authorList>
            <person name="Coleine C."/>
            <person name="Stajich J.E."/>
            <person name="Selbmann L."/>
        </authorList>
    </citation>
    <scope>NUCLEOTIDE SEQUENCE</scope>
    <source>
        <strain evidence="3">CCFEE 5312</strain>
    </source>
</reference>
<dbReference type="AlphaFoldDB" id="A0AAJ0D952"/>
<proteinExistence type="predicted"/>
<name>A0AAJ0D952_9PEZI</name>
<sequence length="543" mass="61200">MEEHVALAESNLDQAKAQYEAAQALYKNALKLQRPSKGKGSYKPGRSVRSGTKKPVAGFTIEVSSKASRCALCQFLVDISELVQSTYTAGMPTEEVFVNDELRLVQGSSEWSWPNIAGCVLNVQVSPFAWFELGACPRIGVEKARYVCVAMEPKAETAPNQVETEVCTPRVRSLYEQTTGLVDFKLVKSWVEICTTFHGPECGRLHHTDPDSASTTPTHLIDLKTRKIATAQPGTRYVAVGYVWGEDAPANSGNSFPPSDDDRQLLTVDADSQVQLPPRLPQTLEDVLTLVDAIGERFVWIDKYCIDQKNEKEVEEQIANMDSIYRQAWLTVVALVSDGINTGIAGVSRPMRNRMQPTLALPQGTLTATCIEFTREYYGSFPWDKRAWTLQEFVLSRRCLIFSDHHVSMKCQEEFFHDVLPITPSPHQIQSRLDQESWWENVYAVNLDEDQWDFKTFDGLICIYSGRDLRYESDVLRACQDTLNNITRKTGIEFTFGLPVTDLHRALLWKPHNEVCLERRNVITGLAIWLDTPTKSQATKSGY</sequence>
<dbReference type="PANTHER" id="PTHR33112:SF12">
    <property type="entry name" value="HETEROKARYON INCOMPATIBILITY DOMAIN-CONTAINING PROTEIN"/>
    <property type="match status" value="1"/>
</dbReference>
<evidence type="ECO:0000313" key="4">
    <source>
        <dbReference type="Proteomes" id="UP001271007"/>
    </source>
</evidence>
<evidence type="ECO:0000313" key="3">
    <source>
        <dbReference type="EMBL" id="KAK3049405.1"/>
    </source>
</evidence>
<dbReference type="Pfam" id="PF06985">
    <property type="entry name" value="HET"/>
    <property type="match status" value="1"/>
</dbReference>
<keyword evidence="4" id="KW-1185">Reference proteome</keyword>
<accession>A0AAJ0D952</accession>
<dbReference type="Proteomes" id="UP001271007">
    <property type="component" value="Unassembled WGS sequence"/>
</dbReference>
<feature type="coiled-coil region" evidence="1">
    <location>
        <begin position="5"/>
        <end position="32"/>
    </location>
</feature>
<dbReference type="PANTHER" id="PTHR33112">
    <property type="entry name" value="DOMAIN PROTEIN, PUTATIVE-RELATED"/>
    <property type="match status" value="1"/>
</dbReference>
<evidence type="ECO:0000256" key="1">
    <source>
        <dbReference type="SAM" id="Coils"/>
    </source>
</evidence>
<dbReference type="EMBL" id="JAWDJX010000040">
    <property type="protein sequence ID" value="KAK3049405.1"/>
    <property type="molecule type" value="Genomic_DNA"/>
</dbReference>